<sequence length="166" mass="18524">MENDLDGGSPSRKKVRAARNDSFYDSDEDEVLNELCSTGVSERDVSSNMSAIRTPLNSRVSQPASSNLRTPIAFTLTGKPLKQSTPLTSNKPNPGDELLMSSSRPFLRLVQEKSELEEANKTLQDRIASILEERDKLQEKVTFLEKSLESKENEIADLNRQKLDPA</sequence>
<keyword evidence="4" id="KW-1185">Reference proteome</keyword>
<feature type="coiled-coil region" evidence="1">
    <location>
        <begin position="106"/>
        <end position="161"/>
    </location>
</feature>
<keyword evidence="1" id="KW-0175">Coiled coil</keyword>
<evidence type="ECO:0000256" key="1">
    <source>
        <dbReference type="SAM" id="Coils"/>
    </source>
</evidence>
<dbReference type="AlphaFoldDB" id="A0AAD4N0C1"/>
<gene>
    <name evidence="3" type="ORF">DdX_09685</name>
</gene>
<dbReference type="EMBL" id="JAKKPZ010000019">
    <property type="protein sequence ID" value="KAI1712143.1"/>
    <property type="molecule type" value="Genomic_DNA"/>
</dbReference>
<feature type="region of interest" description="Disordered" evidence="2">
    <location>
        <begin position="79"/>
        <end position="100"/>
    </location>
</feature>
<feature type="region of interest" description="Disordered" evidence="2">
    <location>
        <begin position="1"/>
        <end position="66"/>
    </location>
</feature>
<feature type="compositionally biased region" description="Polar residues" evidence="2">
    <location>
        <begin position="82"/>
        <end position="92"/>
    </location>
</feature>
<proteinExistence type="predicted"/>
<dbReference type="Proteomes" id="UP001201812">
    <property type="component" value="Unassembled WGS sequence"/>
</dbReference>
<evidence type="ECO:0000313" key="4">
    <source>
        <dbReference type="Proteomes" id="UP001201812"/>
    </source>
</evidence>
<evidence type="ECO:0000256" key="2">
    <source>
        <dbReference type="SAM" id="MobiDB-lite"/>
    </source>
</evidence>
<name>A0AAD4N0C1_9BILA</name>
<protein>
    <submittedName>
        <fullName evidence="3">Uncharacterized protein</fullName>
    </submittedName>
</protein>
<comment type="caution">
    <text evidence="3">The sequence shown here is derived from an EMBL/GenBank/DDBJ whole genome shotgun (WGS) entry which is preliminary data.</text>
</comment>
<organism evidence="3 4">
    <name type="scientific">Ditylenchus destructor</name>
    <dbReference type="NCBI Taxonomy" id="166010"/>
    <lineage>
        <taxon>Eukaryota</taxon>
        <taxon>Metazoa</taxon>
        <taxon>Ecdysozoa</taxon>
        <taxon>Nematoda</taxon>
        <taxon>Chromadorea</taxon>
        <taxon>Rhabditida</taxon>
        <taxon>Tylenchina</taxon>
        <taxon>Tylenchomorpha</taxon>
        <taxon>Sphaerularioidea</taxon>
        <taxon>Anguinidae</taxon>
        <taxon>Anguininae</taxon>
        <taxon>Ditylenchus</taxon>
    </lineage>
</organism>
<reference evidence="3" key="1">
    <citation type="submission" date="2022-01" db="EMBL/GenBank/DDBJ databases">
        <title>Genome Sequence Resource for Two Populations of Ditylenchus destructor, the Migratory Endoparasitic Phytonematode.</title>
        <authorList>
            <person name="Zhang H."/>
            <person name="Lin R."/>
            <person name="Xie B."/>
        </authorList>
    </citation>
    <scope>NUCLEOTIDE SEQUENCE</scope>
    <source>
        <strain evidence="3">BazhouSP</strain>
    </source>
</reference>
<feature type="compositionally biased region" description="Polar residues" evidence="2">
    <location>
        <begin position="35"/>
        <end position="66"/>
    </location>
</feature>
<evidence type="ECO:0000313" key="3">
    <source>
        <dbReference type="EMBL" id="KAI1712143.1"/>
    </source>
</evidence>
<accession>A0AAD4N0C1</accession>